<name>A0A840RKN7_9NEIS</name>
<keyword evidence="3" id="KW-1185">Reference proteome</keyword>
<proteinExistence type="predicted"/>
<reference evidence="2 3" key="1">
    <citation type="submission" date="2020-08" db="EMBL/GenBank/DDBJ databases">
        <title>Genomic Encyclopedia of Type Strains, Phase IV (KMG-IV): sequencing the most valuable type-strain genomes for metagenomic binning, comparative biology and taxonomic classification.</title>
        <authorList>
            <person name="Goeker M."/>
        </authorList>
    </citation>
    <scope>NUCLEOTIDE SEQUENCE [LARGE SCALE GENOMIC DNA]</scope>
    <source>
        <strain evidence="2 3">DSM 18233</strain>
    </source>
</reference>
<dbReference type="AlphaFoldDB" id="A0A840RKN7"/>
<protein>
    <recommendedName>
        <fullName evidence="4">DUF2844 domain-containing protein</fullName>
    </recommendedName>
</protein>
<feature type="signal peptide" evidence="1">
    <location>
        <begin position="1"/>
        <end position="24"/>
    </location>
</feature>
<keyword evidence="1" id="KW-0732">Signal</keyword>
<organism evidence="2 3">
    <name type="scientific">Silvimonas terrae</name>
    <dbReference type="NCBI Taxonomy" id="300266"/>
    <lineage>
        <taxon>Bacteria</taxon>
        <taxon>Pseudomonadati</taxon>
        <taxon>Pseudomonadota</taxon>
        <taxon>Betaproteobacteria</taxon>
        <taxon>Neisseriales</taxon>
        <taxon>Chitinibacteraceae</taxon>
        <taxon>Silvimonas</taxon>
    </lineage>
</organism>
<evidence type="ECO:0008006" key="4">
    <source>
        <dbReference type="Google" id="ProtNLM"/>
    </source>
</evidence>
<evidence type="ECO:0000313" key="2">
    <source>
        <dbReference type="EMBL" id="MBB5192866.1"/>
    </source>
</evidence>
<dbReference type="Proteomes" id="UP000543030">
    <property type="component" value="Unassembled WGS sequence"/>
</dbReference>
<evidence type="ECO:0000313" key="3">
    <source>
        <dbReference type="Proteomes" id="UP000543030"/>
    </source>
</evidence>
<dbReference type="InterPro" id="IPR021267">
    <property type="entry name" value="DUF2844"/>
</dbReference>
<dbReference type="RefSeq" id="WP_184102519.1">
    <property type="nucleotide sequence ID" value="NZ_JACHHN010000008.1"/>
</dbReference>
<comment type="caution">
    <text evidence="2">The sequence shown here is derived from an EMBL/GenBank/DDBJ whole genome shotgun (WGS) entry which is preliminary data.</text>
</comment>
<feature type="chain" id="PRO_5032445906" description="DUF2844 domain-containing protein" evidence="1">
    <location>
        <begin position="25"/>
        <end position="155"/>
    </location>
</feature>
<sequence>MNTRSGYIKRLGVVLLAVPCLAHAVLGGAPTSASTAQSKFKASVKAGASVSSNAAFTVNTLETSQGTTITEYIGTDGNVFAVSWQGPQLPDLNALLGSYFPQLVSNNTTRHAGHTPNLVNNSDLVVQSGGRPLAYRGRAWVPAMLPAGVTTDQIQ</sequence>
<evidence type="ECO:0000256" key="1">
    <source>
        <dbReference type="SAM" id="SignalP"/>
    </source>
</evidence>
<dbReference type="Pfam" id="PF11005">
    <property type="entry name" value="DUF2844"/>
    <property type="match status" value="1"/>
</dbReference>
<dbReference type="EMBL" id="JACHHN010000008">
    <property type="protein sequence ID" value="MBB5192866.1"/>
    <property type="molecule type" value="Genomic_DNA"/>
</dbReference>
<gene>
    <name evidence="2" type="ORF">HNQ50_003620</name>
</gene>
<accession>A0A840RKN7</accession>